<dbReference type="EMBL" id="UINC01019326">
    <property type="protein sequence ID" value="SVA81794.1"/>
    <property type="molecule type" value="Genomic_DNA"/>
</dbReference>
<evidence type="ECO:0000313" key="1">
    <source>
        <dbReference type="EMBL" id="SVA81794.1"/>
    </source>
</evidence>
<gene>
    <name evidence="1" type="ORF">METZ01_LOCUS134648</name>
</gene>
<dbReference type="PANTHER" id="PTHR38731">
    <property type="entry name" value="LIPL45-RELATED LIPOPROTEIN-RELATED"/>
    <property type="match status" value="1"/>
</dbReference>
<proteinExistence type="predicted"/>
<dbReference type="AlphaFoldDB" id="A0A381YXX7"/>
<organism evidence="1">
    <name type="scientific">marine metagenome</name>
    <dbReference type="NCBI Taxonomy" id="408172"/>
    <lineage>
        <taxon>unclassified sequences</taxon>
        <taxon>metagenomes</taxon>
        <taxon>ecological metagenomes</taxon>
    </lineage>
</organism>
<dbReference type="PANTHER" id="PTHR38731:SF1">
    <property type="entry name" value="FECR PROTEIN DOMAIN-CONTAINING PROTEIN"/>
    <property type="match status" value="1"/>
</dbReference>
<reference evidence="1" key="1">
    <citation type="submission" date="2018-05" db="EMBL/GenBank/DDBJ databases">
        <authorList>
            <person name="Lanie J.A."/>
            <person name="Ng W.-L."/>
            <person name="Kazmierczak K.M."/>
            <person name="Andrzejewski T.M."/>
            <person name="Davidsen T.M."/>
            <person name="Wayne K.J."/>
            <person name="Tettelin H."/>
            <person name="Glass J.I."/>
            <person name="Rusch D."/>
            <person name="Podicherti R."/>
            <person name="Tsui H.-C.T."/>
            <person name="Winkler M.E."/>
        </authorList>
    </citation>
    <scope>NUCLEOTIDE SEQUENCE</scope>
</reference>
<accession>A0A381YXX7</accession>
<evidence type="ECO:0008006" key="2">
    <source>
        <dbReference type="Google" id="ProtNLM"/>
    </source>
</evidence>
<sequence>MKYFVFFILFLITFPVFASERVANVIGVKGTVTVIREGNDLPITRGEKLYKADQLITESKSAVELKMLDGSFINLGELADMFIEELVYDPIKKDGFMDIKVAVGAFRIVSGSIAKLGSDLMQLKIPTATIGIRGTGLIGKASQIGSENWIILVKDPEGHIGQLIIENTVGITILSKESEGVTMVYPDKKLVKEKYTKEFIQELIKQVPKIKHIPLHKKQFDSLFNFFDN</sequence>
<name>A0A381YXX7_9ZZZZ</name>
<protein>
    <recommendedName>
        <fullName evidence="2">FecR protein domain-containing protein</fullName>
    </recommendedName>
</protein>